<accession>A0A383EBI4</accession>
<reference evidence="1" key="1">
    <citation type="submission" date="2018-05" db="EMBL/GenBank/DDBJ databases">
        <authorList>
            <person name="Lanie J.A."/>
            <person name="Ng W.-L."/>
            <person name="Kazmierczak K.M."/>
            <person name="Andrzejewski T.M."/>
            <person name="Davidsen T.M."/>
            <person name="Wayne K.J."/>
            <person name="Tettelin H."/>
            <person name="Glass J.I."/>
            <person name="Rusch D."/>
            <person name="Podicherti R."/>
            <person name="Tsui H.-C.T."/>
            <person name="Winkler M.E."/>
        </authorList>
    </citation>
    <scope>NUCLEOTIDE SEQUENCE</scope>
</reference>
<dbReference type="AlphaFoldDB" id="A0A383EBI4"/>
<name>A0A383EBI4_9ZZZZ</name>
<feature type="non-terminal residue" evidence="1">
    <location>
        <position position="62"/>
    </location>
</feature>
<sequence length="62" mass="6866">GQRPAAARGRRRGLSAVPAGGARHQVRWLVCARDPSRQRRPARLCHREPAPFPFLASGEQLL</sequence>
<evidence type="ECO:0000313" key="1">
    <source>
        <dbReference type="EMBL" id="SVE53979.1"/>
    </source>
</evidence>
<dbReference type="EMBL" id="UINC01224383">
    <property type="protein sequence ID" value="SVE53979.1"/>
    <property type="molecule type" value="Genomic_DNA"/>
</dbReference>
<protein>
    <submittedName>
        <fullName evidence="1">Uncharacterized protein</fullName>
    </submittedName>
</protein>
<feature type="non-terminal residue" evidence="1">
    <location>
        <position position="1"/>
    </location>
</feature>
<proteinExistence type="predicted"/>
<gene>
    <name evidence="1" type="ORF">METZ01_LOCUS506833</name>
</gene>
<organism evidence="1">
    <name type="scientific">marine metagenome</name>
    <dbReference type="NCBI Taxonomy" id="408172"/>
    <lineage>
        <taxon>unclassified sequences</taxon>
        <taxon>metagenomes</taxon>
        <taxon>ecological metagenomes</taxon>
    </lineage>
</organism>